<proteinExistence type="predicted"/>
<organism evidence="3 4">
    <name type="scientific">Collybiopsis luxurians FD-317 M1</name>
    <dbReference type="NCBI Taxonomy" id="944289"/>
    <lineage>
        <taxon>Eukaryota</taxon>
        <taxon>Fungi</taxon>
        <taxon>Dikarya</taxon>
        <taxon>Basidiomycota</taxon>
        <taxon>Agaricomycotina</taxon>
        <taxon>Agaricomycetes</taxon>
        <taxon>Agaricomycetidae</taxon>
        <taxon>Agaricales</taxon>
        <taxon>Marasmiineae</taxon>
        <taxon>Omphalotaceae</taxon>
        <taxon>Collybiopsis</taxon>
        <taxon>Collybiopsis luxurians</taxon>
    </lineage>
</organism>
<dbReference type="GO" id="GO:0070475">
    <property type="term" value="P:rRNA base methylation"/>
    <property type="evidence" value="ECO:0007669"/>
    <property type="project" value="InterPro"/>
</dbReference>
<name>A0A0D0D1P7_9AGAR</name>
<dbReference type="GO" id="GO:0070042">
    <property type="term" value="F:rRNA (uridine-N3-)-methyltransferase activity"/>
    <property type="evidence" value="ECO:0007669"/>
    <property type="project" value="InterPro"/>
</dbReference>
<reference evidence="3 4" key="1">
    <citation type="submission" date="2014-04" db="EMBL/GenBank/DDBJ databases">
        <title>Evolutionary Origins and Diversification of the Mycorrhizal Mutualists.</title>
        <authorList>
            <consortium name="DOE Joint Genome Institute"/>
            <consortium name="Mycorrhizal Genomics Consortium"/>
            <person name="Kohler A."/>
            <person name="Kuo A."/>
            <person name="Nagy L.G."/>
            <person name="Floudas D."/>
            <person name="Copeland A."/>
            <person name="Barry K.W."/>
            <person name="Cichocki N."/>
            <person name="Veneault-Fourrey C."/>
            <person name="LaButti K."/>
            <person name="Lindquist E.A."/>
            <person name="Lipzen A."/>
            <person name="Lundell T."/>
            <person name="Morin E."/>
            <person name="Murat C."/>
            <person name="Riley R."/>
            <person name="Ohm R."/>
            <person name="Sun H."/>
            <person name="Tunlid A."/>
            <person name="Henrissat B."/>
            <person name="Grigoriev I.V."/>
            <person name="Hibbett D.S."/>
            <person name="Martin F."/>
        </authorList>
    </citation>
    <scope>NUCLEOTIDE SEQUENCE [LARGE SCALE GENOMIC DNA]</scope>
    <source>
        <strain evidence="3 4">FD-317 M1</strain>
    </source>
</reference>
<accession>A0A0D0D1P7</accession>
<dbReference type="PANTHER" id="PTHR11538">
    <property type="entry name" value="PHENYLALANYL-TRNA SYNTHETASE"/>
    <property type="match status" value="1"/>
</dbReference>
<dbReference type="PANTHER" id="PTHR11538:SF26">
    <property type="entry name" value="FERREDOXIN-FOLD ANTICODON-BINDING DOMAIN-CONTAINING PROTEIN 1"/>
    <property type="match status" value="1"/>
</dbReference>
<dbReference type="EMBL" id="KN834765">
    <property type="protein sequence ID" value="KIK63103.1"/>
    <property type="molecule type" value="Genomic_DNA"/>
</dbReference>
<dbReference type="InterPro" id="IPR019446">
    <property type="entry name" value="BMT5-like"/>
</dbReference>
<feature type="region of interest" description="Disordered" evidence="1">
    <location>
        <begin position="207"/>
        <end position="239"/>
    </location>
</feature>
<sequence>MGKSSKSLKNALQSQQTRFKARAKASHAAQIAEQKARKMTGGRPISGGKAKMKTPLTKRPTVPFSPEDTILLIGEGNFSFARALARPSSSRTELAHLAHLPAKNITTTAYDSEEEVYAKYAEAKDIVASLREWGVEVLFGVDATKLEWTAALKGRRWNKIVWNFPHAGNGIDDQDRNILSNQKLILGFLRSTENFLKKGSIPNYNAKRRRRVSDDDEDEKQNGHEDEMDDIDASAESRTASDRGTVLITLRNVPPYTLWDVPRLAKNPPLPTQGSAPPNPRYIVLRSFVFHREIWDGYEHRMTKGSRAHGTGKTGEGGEDRTWEFCLKDNP</sequence>
<dbReference type="Proteomes" id="UP000053593">
    <property type="component" value="Unassembled WGS sequence"/>
</dbReference>
<evidence type="ECO:0000259" key="2">
    <source>
        <dbReference type="Pfam" id="PF10354"/>
    </source>
</evidence>
<feature type="region of interest" description="Disordered" evidence="1">
    <location>
        <begin position="1"/>
        <end position="60"/>
    </location>
</feature>
<dbReference type="AlphaFoldDB" id="A0A0D0D1P7"/>
<evidence type="ECO:0000256" key="1">
    <source>
        <dbReference type="SAM" id="MobiDB-lite"/>
    </source>
</evidence>
<dbReference type="HOGENOM" id="CLU_035438_1_1_1"/>
<feature type="domain" description="25S rRNA (uridine-N(3))-methyltransferase BMT5-like" evidence="2">
    <location>
        <begin position="71"/>
        <end position="301"/>
    </location>
</feature>
<feature type="compositionally biased region" description="Polar residues" evidence="1">
    <location>
        <begin position="1"/>
        <end position="18"/>
    </location>
</feature>
<dbReference type="Pfam" id="PF10354">
    <property type="entry name" value="BMT5-like"/>
    <property type="match status" value="1"/>
</dbReference>
<dbReference type="OrthoDB" id="273345at2759"/>
<dbReference type="GO" id="GO:0005737">
    <property type="term" value="C:cytoplasm"/>
    <property type="evidence" value="ECO:0007669"/>
    <property type="project" value="TreeGrafter"/>
</dbReference>
<protein>
    <recommendedName>
        <fullName evidence="2">25S rRNA (uridine-N(3))-methyltransferase BMT5-like domain-containing protein</fullName>
    </recommendedName>
</protein>
<gene>
    <name evidence="3" type="ORF">GYMLUDRAFT_41416</name>
</gene>
<keyword evidence="4" id="KW-1185">Reference proteome</keyword>
<evidence type="ECO:0000313" key="4">
    <source>
        <dbReference type="Proteomes" id="UP000053593"/>
    </source>
</evidence>
<evidence type="ECO:0000313" key="3">
    <source>
        <dbReference type="EMBL" id="KIK63103.1"/>
    </source>
</evidence>